<evidence type="ECO:0000259" key="1">
    <source>
        <dbReference type="Pfam" id="PF12937"/>
    </source>
</evidence>
<accession>A0A397SIH4</accession>
<dbReference type="OrthoDB" id="2351154at2759"/>
<protein>
    <recommendedName>
        <fullName evidence="1">F-box domain-containing protein</fullName>
    </recommendedName>
</protein>
<dbReference type="SUPFAM" id="SSF81383">
    <property type="entry name" value="F-box domain"/>
    <property type="match status" value="1"/>
</dbReference>
<name>A0A397SIH4_9GLOM</name>
<gene>
    <name evidence="2" type="ORF">C1645_880311</name>
</gene>
<sequence length="130" mass="15701">MSCQLPDDCLYEIFEYLDYDRKTFYSLLLVNRFYCKISIEILWRNIWRDIWYNRFKITYEQFLRVSSSILSTLFACFPQESKNLLFKNKVFISTPTSKPPLFNYPSFCKTLPIDEICQIIRIGLEKSPIY</sequence>
<dbReference type="Pfam" id="PF12937">
    <property type="entry name" value="F-box-like"/>
    <property type="match status" value="1"/>
</dbReference>
<organism evidence="2 3">
    <name type="scientific">Glomus cerebriforme</name>
    <dbReference type="NCBI Taxonomy" id="658196"/>
    <lineage>
        <taxon>Eukaryota</taxon>
        <taxon>Fungi</taxon>
        <taxon>Fungi incertae sedis</taxon>
        <taxon>Mucoromycota</taxon>
        <taxon>Glomeromycotina</taxon>
        <taxon>Glomeromycetes</taxon>
        <taxon>Glomerales</taxon>
        <taxon>Glomeraceae</taxon>
        <taxon>Glomus</taxon>
    </lineage>
</organism>
<dbReference type="Proteomes" id="UP000265703">
    <property type="component" value="Unassembled WGS sequence"/>
</dbReference>
<feature type="domain" description="F-box" evidence="1">
    <location>
        <begin position="3"/>
        <end position="47"/>
    </location>
</feature>
<dbReference type="AlphaFoldDB" id="A0A397SIH4"/>
<reference evidence="2 3" key="1">
    <citation type="submission" date="2018-06" db="EMBL/GenBank/DDBJ databases">
        <title>Comparative genomics reveals the genomic features of Rhizophagus irregularis, R. cerebriforme, R. diaphanum and Gigaspora rosea, and their symbiotic lifestyle signature.</title>
        <authorList>
            <person name="Morin E."/>
            <person name="San Clemente H."/>
            <person name="Chen E.C.H."/>
            <person name="De La Providencia I."/>
            <person name="Hainaut M."/>
            <person name="Kuo A."/>
            <person name="Kohler A."/>
            <person name="Murat C."/>
            <person name="Tang N."/>
            <person name="Roy S."/>
            <person name="Loubradou J."/>
            <person name="Henrissat B."/>
            <person name="Grigoriev I.V."/>
            <person name="Corradi N."/>
            <person name="Roux C."/>
            <person name="Martin F.M."/>
        </authorList>
    </citation>
    <scope>NUCLEOTIDE SEQUENCE [LARGE SCALE GENOMIC DNA]</scope>
    <source>
        <strain evidence="2 3">DAOM 227022</strain>
    </source>
</reference>
<evidence type="ECO:0000313" key="3">
    <source>
        <dbReference type="Proteomes" id="UP000265703"/>
    </source>
</evidence>
<keyword evidence="3" id="KW-1185">Reference proteome</keyword>
<dbReference type="InterPro" id="IPR001810">
    <property type="entry name" value="F-box_dom"/>
</dbReference>
<evidence type="ECO:0000313" key="2">
    <source>
        <dbReference type="EMBL" id="RIA83777.1"/>
    </source>
</evidence>
<comment type="caution">
    <text evidence="2">The sequence shown here is derived from an EMBL/GenBank/DDBJ whole genome shotgun (WGS) entry which is preliminary data.</text>
</comment>
<proteinExistence type="predicted"/>
<dbReference type="EMBL" id="QKYT01000542">
    <property type="protein sequence ID" value="RIA83777.1"/>
    <property type="molecule type" value="Genomic_DNA"/>
</dbReference>
<dbReference type="InterPro" id="IPR036047">
    <property type="entry name" value="F-box-like_dom_sf"/>
</dbReference>